<evidence type="ECO:0000313" key="2">
    <source>
        <dbReference type="Proteomes" id="UP000283374"/>
    </source>
</evidence>
<keyword evidence="2" id="KW-1185">Reference proteome</keyword>
<dbReference type="SUPFAM" id="SSF55961">
    <property type="entry name" value="Bet v1-like"/>
    <property type="match status" value="1"/>
</dbReference>
<dbReference type="AlphaFoldDB" id="A0A413RR60"/>
<feature type="non-terminal residue" evidence="1">
    <location>
        <position position="121"/>
    </location>
</feature>
<dbReference type="Proteomes" id="UP000283374">
    <property type="component" value="Unassembled WGS sequence"/>
</dbReference>
<reference evidence="1 2" key="1">
    <citation type="submission" date="2018-08" db="EMBL/GenBank/DDBJ databases">
        <title>Cellulomonas rhizosphaerae sp. nov., a novel actinomycete isolated from soil.</title>
        <authorList>
            <person name="Tian Y."/>
        </authorList>
    </citation>
    <scope>NUCLEOTIDE SEQUENCE [LARGE SCALE GENOMIC DNA]</scope>
    <source>
        <strain evidence="1 2">NEAU-TCZ24</strain>
    </source>
</reference>
<dbReference type="Gene3D" id="3.30.530.20">
    <property type="match status" value="1"/>
</dbReference>
<organism evidence="1 2">
    <name type="scientific">Cellulomonas rhizosphaerae</name>
    <dbReference type="NCBI Taxonomy" id="2293719"/>
    <lineage>
        <taxon>Bacteria</taxon>
        <taxon>Bacillati</taxon>
        <taxon>Actinomycetota</taxon>
        <taxon>Actinomycetes</taxon>
        <taxon>Micrococcales</taxon>
        <taxon>Cellulomonadaceae</taxon>
        <taxon>Cellulomonas</taxon>
    </lineage>
</organism>
<evidence type="ECO:0000313" key="1">
    <source>
        <dbReference type="EMBL" id="RHA44434.1"/>
    </source>
</evidence>
<comment type="caution">
    <text evidence="1">The sequence shown here is derived from an EMBL/GenBank/DDBJ whole genome shotgun (WGS) entry which is preliminary data.</text>
</comment>
<proteinExistence type="predicted"/>
<protein>
    <submittedName>
        <fullName evidence="1">SRPBCC family protein</fullName>
    </submittedName>
</protein>
<dbReference type="EMBL" id="QWKP01000073">
    <property type="protein sequence ID" value="RHA44434.1"/>
    <property type="molecule type" value="Genomic_DNA"/>
</dbReference>
<gene>
    <name evidence="1" type="ORF">D1825_01225</name>
</gene>
<dbReference type="InterPro" id="IPR023393">
    <property type="entry name" value="START-like_dom_sf"/>
</dbReference>
<name>A0A413RR60_9CELL</name>
<sequence>MECGADDVLRVLADGWLYPTWVVGASRVRAVSDDWPQPGSLIAHSFGAWPLVIDDVSVSLAWFPDHGIELQARGWPAGEARVRIEVAPDGPGCLVRITEDAVRGPGSWVPRPVRSTALHVR</sequence>
<accession>A0A413RR60</accession>